<reference evidence="2" key="1">
    <citation type="submission" date="2015-07" db="EMBL/GenBank/DDBJ databases">
        <title>Genome Of Nitrogen-Fixing Cyanobacterium Nostoc piscinale CENA21 From Solimoes/Amazon River Floodplain Sediments And Comparative Genomics To Uncover Biosynthetic Natural Products Potential.</title>
        <authorList>
            <person name="Leao T.F."/>
            <person name="Leao P.N."/>
            <person name="Guimaraes P.I."/>
            <person name="de Melo A.G.C."/>
            <person name="Ramos R.T.J."/>
            <person name="Silva A."/>
            <person name="Fiore M.F."/>
            <person name="Schneider M.P.C."/>
        </authorList>
    </citation>
    <scope>NUCLEOTIDE SEQUENCE [LARGE SCALE GENOMIC DNA]</scope>
    <source>
        <strain evidence="2">CENA21</strain>
    </source>
</reference>
<evidence type="ECO:0000313" key="2">
    <source>
        <dbReference type="Proteomes" id="UP000062645"/>
    </source>
</evidence>
<gene>
    <name evidence="1" type="ORF">ACX27_25225</name>
</gene>
<proteinExistence type="predicted"/>
<dbReference type="AlphaFoldDB" id="A0A0M4SUS4"/>
<name>A0A0M4SUS4_9NOSO</name>
<organism evidence="1 2">
    <name type="scientific">Nostoc piscinale CENA21</name>
    <dbReference type="NCBI Taxonomy" id="224013"/>
    <lineage>
        <taxon>Bacteria</taxon>
        <taxon>Bacillati</taxon>
        <taxon>Cyanobacteriota</taxon>
        <taxon>Cyanophyceae</taxon>
        <taxon>Nostocales</taxon>
        <taxon>Nostocaceae</taxon>
        <taxon>Nostoc</taxon>
    </lineage>
</organism>
<dbReference type="RefSeq" id="WP_062296479.1">
    <property type="nucleotide sequence ID" value="NZ_CP012036.1"/>
</dbReference>
<dbReference type="KEGG" id="npz:ACX27_25225"/>
<keyword evidence="2" id="KW-1185">Reference proteome</keyword>
<dbReference type="PATRIC" id="fig|224013.5.peg.6054"/>
<dbReference type="OrthoDB" id="488670at2"/>
<evidence type="ECO:0000313" key="1">
    <source>
        <dbReference type="EMBL" id="ALF55378.1"/>
    </source>
</evidence>
<reference evidence="1 2" key="2">
    <citation type="journal article" date="2016" name="Genome Announc.">
        <title>Draft Genome Sequence of the N2-Fixing Cyanobacterium Nostoc piscinale CENA21, Isolated from the Brazilian Amazon Floodplain.</title>
        <authorList>
            <person name="Leao T."/>
            <person name="Guimaraes P.I."/>
            <person name="de Melo A.G."/>
            <person name="Ramos R.T."/>
            <person name="Leao P.N."/>
            <person name="Silva A."/>
            <person name="Fiore M.F."/>
            <person name="Schneider M.P."/>
        </authorList>
    </citation>
    <scope>NUCLEOTIDE SEQUENCE [LARGE SCALE GENOMIC DNA]</scope>
    <source>
        <strain evidence="1 2">CENA21</strain>
    </source>
</reference>
<accession>A0A0M4SUS4</accession>
<dbReference type="Proteomes" id="UP000062645">
    <property type="component" value="Chromosome"/>
</dbReference>
<protein>
    <submittedName>
        <fullName evidence="1">Uncharacterized protein</fullName>
    </submittedName>
</protein>
<dbReference type="EMBL" id="CP012036">
    <property type="protein sequence ID" value="ALF55378.1"/>
    <property type="molecule type" value="Genomic_DNA"/>
</dbReference>
<sequence length="77" mass="9040">MNYHICGLEATPEWLKMESIDYIAECLEVCETLEMVADLREIFPRQTLRSASIQVCEAQRQRLINWLQVLNQQEKVA</sequence>